<proteinExistence type="predicted"/>
<accession>A0A0C3I7P8</accession>
<feature type="signal peptide" evidence="2">
    <location>
        <begin position="1"/>
        <end position="21"/>
    </location>
</feature>
<keyword evidence="4" id="KW-1185">Reference proteome</keyword>
<dbReference type="EMBL" id="KN832205">
    <property type="protein sequence ID" value="KIN93177.1"/>
    <property type="molecule type" value="Genomic_DNA"/>
</dbReference>
<name>A0A0C3I7P8_PISTI</name>
<gene>
    <name evidence="3" type="ORF">M404DRAFT_36317</name>
</gene>
<feature type="chain" id="PRO_5002165853" evidence="2">
    <location>
        <begin position="22"/>
        <end position="56"/>
    </location>
</feature>
<feature type="compositionally biased region" description="Acidic residues" evidence="1">
    <location>
        <begin position="28"/>
        <end position="50"/>
    </location>
</feature>
<evidence type="ECO:0000256" key="1">
    <source>
        <dbReference type="SAM" id="MobiDB-lite"/>
    </source>
</evidence>
<keyword evidence="2" id="KW-0732">Signal</keyword>
<reference evidence="3 4" key="1">
    <citation type="submission" date="2014-04" db="EMBL/GenBank/DDBJ databases">
        <authorList>
            <consortium name="DOE Joint Genome Institute"/>
            <person name="Kuo A."/>
            <person name="Kohler A."/>
            <person name="Costa M.D."/>
            <person name="Nagy L.G."/>
            <person name="Floudas D."/>
            <person name="Copeland A."/>
            <person name="Barry K.W."/>
            <person name="Cichocki N."/>
            <person name="Veneault-Fourrey C."/>
            <person name="LaButti K."/>
            <person name="Lindquist E.A."/>
            <person name="Lipzen A."/>
            <person name="Lundell T."/>
            <person name="Morin E."/>
            <person name="Murat C."/>
            <person name="Sun H."/>
            <person name="Tunlid A."/>
            <person name="Henrissat B."/>
            <person name="Grigoriev I.V."/>
            <person name="Hibbett D.S."/>
            <person name="Martin F."/>
            <person name="Nordberg H.P."/>
            <person name="Cantor M.N."/>
            <person name="Hua S.X."/>
        </authorList>
    </citation>
    <scope>NUCLEOTIDE SEQUENCE [LARGE SCALE GENOMIC DNA]</scope>
    <source>
        <strain evidence="3 4">Marx 270</strain>
    </source>
</reference>
<dbReference type="AlphaFoldDB" id="A0A0C3I7P8"/>
<dbReference type="Proteomes" id="UP000054217">
    <property type="component" value="Unassembled WGS sequence"/>
</dbReference>
<organism evidence="3 4">
    <name type="scientific">Pisolithus tinctorius Marx 270</name>
    <dbReference type="NCBI Taxonomy" id="870435"/>
    <lineage>
        <taxon>Eukaryota</taxon>
        <taxon>Fungi</taxon>
        <taxon>Dikarya</taxon>
        <taxon>Basidiomycota</taxon>
        <taxon>Agaricomycotina</taxon>
        <taxon>Agaricomycetes</taxon>
        <taxon>Agaricomycetidae</taxon>
        <taxon>Boletales</taxon>
        <taxon>Sclerodermatineae</taxon>
        <taxon>Pisolithaceae</taxon>
        <taxon>Pisolithus</taxon>
    </lineage>
</organism>
<feature type="region of interest" description="Disordered" evidence="1">
    <location>
        <begin position="28"/>
        <end position="56"/>
    </location>
</feature>
<protein>
    <submittedName>
        <fullName evidence="3">Uncharacterized protein</fullName>
    </submittedName>
</protein>
<evidence type="ECO:0000313" key="4">
    <source>
        <dbReference type="Proteomes" id="UP000054217"/>
    </source>
</evidence>
<evidence type="ECO:0000313" key="3">
    <source>
        <dbReference type="EMBL" id="KIN93177.1"/>
    </source>
</evidence>
<dbReference type="InParanoid" id="A0A0C3I7P8"/>
<reference evidence="4" key="2">
    <citation type="submission" date="2015-01" db="EMBL/GenBank/DDBJ databases">
        <title>Evolutionary Origins and Diversification of the Mycorrhizal Mutualists.</title>
        <authorList>
            <consortium name="DOE Joint Genome Institute"/>
            <consortium name="Mycorrhizal Genomics Consortium"/>
            <person name="Kohler A."/>
            <person name="Kuo A."/>
            <person name="Nagy L.G."/>
            <person name="Floudas D."/>
            <person name="Copeland A."/>
            <person name="Barry K.W."/>
            <person name="Cichocki N."/>
            <person name="Veneault-Fourrey C."/>
            <person name="LaButti K."/>
            <person name="Lindquist E.A."/>
            <person name="Lipzen A."/>
            <person name="Lundell T."/>
            <person name="Morin E."/>
            <person name="Murat C."/>
            <person name="Riley R."/>
            <person name="Ohm R."/>
            <person name="Sun H."/>
            <person name="Tunlid A."/>
            <person name="Henrissat B."/>
            <person name="Grigoriev I.V."/>
            <person name="Hibbett D.S."/>
            <person name="Martin F."/>
        </authorList>
    </citation>
    <scope>NUCLEOTIDE SEQUENCE [LARGE SCALE GENOMIC DNA]</scope>
    <source>
        <strain evidence="4">Marx 270</strain>
    </source>
</reference>
<sequence>MRSRPLANSLILLGVDVAIDGLEEGYEEGYDGVADAEGEDDTMEQGDDAENAGGAA</sequence>
<dbReference type="HOGENOM" id="CLU_3015149_0_0_1"/>
<evidence type="ECO:0000256" key="2">
    <source>
        <dbReference type="SAM" id="SignalP"/>
    </source>
</evidence>